<dbReference type="AlphaFoldDB" id="A0A6N2KHT4"/>
<evidence type="ECO:0000256" key="1">
    <source>
        <dbReference type="SAM" id="SignalP"/>
    </source>
</evidence>
<protein>
    <submittedName>
        <fullName evidence="2">Uncharacterized protein</fullName>
    </submittedName>
</protein>
<reference evidence="2" key="1">
    <citation type="submission" date="2019-03" db="EMBL/GenBank/DDBJ databases">
        <authorList>
            <person name="Mank J."/>
            <person name="Almeida P."/>
        </authorList>
    </citation>
    <scope>NUCLEOTIDE SEQUENCE</scope>
    <source>
        <strain evidence="2">78183</strain>
    </source>
</reference>
<keyword evidence="1" id="KW-0732">Signal</keyword>
<feature type="signal peptide" evidence="1">
    <location>
        <begin position="1"/>
        <end position="18"/>
    </location>
</feature>
<accession>A0A6N2KHT4</accession>
<dbReference type="InterPro" id="IPR011013">
    <property type="entry name" value="Gal_mutarotase_sf_dom"/>
</dbReference>
<dbReference type="GO" id="GO:0005737">
    <property type="term" value="C:cytoplasm"/>
    <property type="evidence" value="ECO:0007669"/>
    <property type="project" value="TreeGrafter"/>
</dbReference>
<dbReference type="GO" id="GO:0047938">
    <property type="term" value="F:glucose-6-phosphate 1-epimerase activity"/>
    <property type="evidence" value="ECO:0007669"/>
    <property type="project" value="TreeGrafter"/>
</dbReference>
<dbReference type="EMBL" id="CAADRP010000380">
    <property type="protein sequence ID" value="VFU27621.1"/>
    <property type="molecule type" value="Genomic_DNA"/>
</dbReference>
<dbReference type="GO" id="GO:0005975">
    <property type="term" value="P:carbohydrate metabolic process"/>
    <property type="evidence" value="ECO:0007669"/>
    <property type="project" value="InterPro"/>
</dbReference>
<evidence type="ECO:0000313" key="2">
    <source>
        <dbReference type="EMBL" id="VFU27621.1"/>
    </source>
</evidence>
<gene>
    <name evidence="2" type="ORF">SVIM_LOCUS84805</name>
</gene>
<dbReference type="Gene3D" id="2.70.98.10">
    <property type="match status" value="2"/>
</dbReference>
<dbReference type="InterPro" id="IPR014718">
    <property type="entry name" value="GH-type_carb-bd"/>
</dbReference>
<sequence>MAALLGCRYLTLISVLTSQKVYWKDDGFEEVLYTLPGKEKDSGVAKGGIGLVINDASEGGSKGSLISSSEWTVKDVDSDSIDAVQSPSYPLSMASAVIVKNNGRKDVTLTSAILSHLKFKKRAKAGIQGLRKCWYCTEPPLSSPFEVLSPSEALKPESPGLLDFDFEPEEKRGSWKVQEEPYIILKDRLSRVYAAPPQERLKAFYNTSPTKYETLDQGKELFFRVIRIGFEDIYVGSPGSSAEKYGNDYFICTGPAAMLVPVVVKPGEEWKGAQMIEHDNFQPYIDKWAKPFFSPLCAVEDQLFSPLLRITSMALSSLFSLSFNSIPFTNPTNRHLCNYHHHLHSGCIQYSSKKREFPPPSVASIPYQPINVDYLEEEFSGHGVTFEGLGDSCVAKMTVENGSSVTLMLPSGLITSYKARMWHGGTVELLQTSVSEGEGGGGAAIRGGVSPVIKFDSDGEISWSPSTWALQDIRGDSLRYILSLREETLSSELTVSNLKSSSIQMRGGIISHLTVSTPEATFAYGLEGSDFCNRPVFLSNFGIVPPGLSQNRGFGSGQMWENLGLKGFFTGWDARNQKNGDEGEDSLTESEEMEGREGFEELYIFSPGSRHESYGMYSFICVGQSAMLKPVTLNPGDAWTGTQHLHNPNI</sequence>
<dbReference type="GO" id="GO:0030246">
    <property type="term" value="F:carbohydrate binding"/>
    <property type="evidence" value="ECO:0007669"/>
    <property type="project" value="InterPro"/>
</dbReference>
<dbReference type="SUPFAM" id="SSF74650">
    <property type="entry name" value="Galactose mutarotase-like"/>
    <property type="match status" value="1"/>
</dbReference>
<dbReference type="PANTHER" id="PTHR11122">
    <property type="entry name" value="APOSPORY-ASSOCIATED PROTEIN C-RELATED"/>
    <property type="match status" value="1"/>
</dbReference>
<name>A0A6N2KHT4_SALVM</name>
<organism evidence="2">
    <name type="scientific">Salix viminalis</name>
    <name type="common">Common osier</name>
    <name type="synonym">Basket willow</name>
    <dbReference type="NCBI Taxonomy" id="40686"/>
    <lineage>
        <taxon>Eukaryota</taxon>
        <taxon>Viridiplantae</taxon>
        <taxon>Streptophyta</taxon>
        <taxon>Embryophyta</taxon>
        <taxon>Tracheophyta</taxon>
        <taxon>Spermatophyta</taxon>
        <taxon>Magnoliopsida</taxon>
        <taxon>eudicotyledons</taxon>
        <taxon>Gunneridae</taxon>
        <taxon>Pentapetalae</taxon>
        <taxon>rosids</taxon>
        <taxon>fabids</taxon>
        <taxon>Malpighiales</taxon>
        <taxon>Salicaceae</taxon>
        <taxon>Saliceae</taxon>
        <taxon>Salix</taxon>
    </lineage>
</organism>
<proteinExistence type="predicted"/>
<dbReference type="PANTHER" id="PTHR11122:SF18">
    <property type="entry name" value="PHOTOSYNTHETIC NDH SUBUNIT OF SUBCOMPLEX B 2, CHLOROPLASTIC"/>
    <property type="match status" value="1"/>
</dbReference>
<feature type="chain" id="PRO_5026867719" evidence="1">
    <location>
        <begin position="19"/>
        <end position="650"/>
    </location>
</feature>